<gene>
    <name evidence="2" type="ORF">HUG10_21340</name>
</gene>
<protein>
    <recommendedName>
        <fullName evidence="4">Portal protein</fullName>
    </recommendedName>
</protein>
<feature type="region of interest" description="Disordered" evidence="1">
    <location>
        <begin position="1"/>
        <end position="41"/>
    </location>
</feature>
<feature type="compositionally biased region" description="Acidic residues" evidence="1">
    <location>
        <begin position="513"/>
        <end position="527"/>
    </location>
</feature>
<keyword evidence="3" id="KW-1185">Reference proteome</keyword>
<sequence length="576" mass="64903">MSESETPPDESSDGVEITAEVDSVDSTSATVARSASLAEVVSEPREILEKQKFETDFDLYERLLEIDPELAGTVRAQAQMASGFHLTHPTTEGDQEEPTEDDAEALKDCQQMVQDLDLDLSQPSMFKYMIAMGNDVSKIVYKDGTGITGLQSLPLRSLTIIDEKTKPEIERAFAAAKKEAKTADADDEIDLTTYTDNIPDAVVQSADYYLLNEGTEDMKTIEAWKILHLGTERRGNWFTDKFGRKTYGVWGAPRIEPTKFALQAKHNTLTNKVAMDDSLIAREIYHIDVATLFGHISNDDLREDKAKKYASDLKETLEGMKPDEKPILPNEVTVDVQGPEGKAKEHGDFLDLMNDSIMHALTFNVSGVGRDAGGPYIGNRPAKDSSLNNVRHLRETMGRQLRKLFRMHLLLKHPEWRAEMPDKEDISTWKLRDDIVLPTVEWSNLEDGDVERIVNSATKAYEAKLITRNEGREMIGLDPVPDEQLDRMFQDQRMNMEIQDEFNRRQQERQQENEPDETDDDSDEDEASLARVASTRPEEASTRRGDQLNGPFRDDLVVALDDAVTKLTATLSQEDT</sequence>
<evidence type="ECO:0000313" key="3">
    <source>
        <dbReference type="Proteomes" id="UP000509750"/>
    </source>
</evidence>
<proteinExistence type="predicted"/>
<organism evidence="2 3">
    <name type="scientific">Halorarum halophilum</name>
    <dbReference type="NCBI Taxonomy" id="2743090"/>
    <lineage>
        <taxon>Archaea</taxon>
        <taxon>Methanobacteriati</taxon>
        <taxon>Methanobacteriota</taxon>
        <taxon>Stenosarchaea group</taxon>
        <taxon>Halobacteria</taxon>
        <taxon>Halobacteriales</taxon>
        <taxon>Haloferacaceae</taxon>
        <taxon>Halorarum</taxon>
    </lineage>
</organism>
<name>A0A7D5KAT3_9EURY</name>
<feature type="compositionally biased region" description="Basic and acidic residues" evidence="1">
    <location>
        <begin position="536"/>
        <end position="552"/>
    </location>
</feature>
<accession>A0A7D5KAT3</accession>
<reference evidence="2 3" key="1">
    <citation type="submission" date="2020-07" db="EMBL/GenBank/DDBJ databases">
        <title>Gai3-2, isolated from salt lake.</title>
        <authorList>
            <person name="Cui H."/>
            <person name="Shi X."/>
        </authorList>
    </citation>
    <scope>NUCLEOTIDE SEQUENCE [LARGE SCALE GENOMIC DNA]</scope>
    <source>
        <strain evidence="2 3">Gai3-2</strain>
        <plasmid evidence="2 3">unnamed3</plasmid>
    </source>
</reference>
<feature type="region of interest" description="Disordered" evidence="1">
    <location>
        <begin position="503"/>
        <end position="552"/>
    </location>
</feature>
<feature type="compositionally biased region" description="Acidic residues" evidence="1">
    <location>
        <begin position="1"/>
        <end position="13"/>
    </location>
</feature>
<dbReference type="AlphaFoldDB" id="A0A7D5KAT3"/>
<evidence type="ECO:0008006" key="4">
    <source>
        <dbReference type="Google" id="ProtNLM"/>
    </source>
</evidence>
<dbReference type="KEGG" id="halg:HUG10_21340"/>
<dbReference type="GeneID" id="56031435"/>
<geneLocation type="plasmid" evidence="2 3">
    <name>unnamed3</name>
</geneLocation>
<evidence type="ECO:0000256" key="1">
    <source>
        <dbReference type="SAM" id="MobiDB-lite"/>
    </source>
</evidence>
<dbReference type="Proteomes" id="UP000509750">
    <property type="component" value="Plasmid unnamed3"/>
</dbReference>
<feature type="compositionally biased region" description="Basic and acidic residues" evidence="1">
    <location>
        <begin position="503"/>
        <end position="512"/>
    </location>
</feature>
<feature type="compositionally biased region" description="Polar residues" evidence="1">
    <location>
        <begin position="24"/>
        <end position="33"/>
    </location>
</feature>
<dbReference type="RefSeq" id="WP_179171708.1">
    <property type="nucleotide sequence ID" value="NZ_CP058532.1"/>
</dbReference>
<evidence type="ECO:0000313" key="2">
    <source>
        <dbReference type="EMBL" id="QLG30134.1"/>
    </source>
</evidence>
<keyword evidence="2" id="KW-0614">Plasmid</keyword>
<dbReference type="EMBL" id="CP058532">
    <property type="protein sequence ID" value="QLG30134.1"/>
    <property type="molecule type" value="Genomic_DNA"/>
</dbReference>